<dbReference type="Gene3D" id="3.30.559.10">
    <property type="entry name" value="Chloramphenicol acetyltransferase-like domain"/>
    <property type="match status" value="1"/>
</dbReference>
<dbReference type="AlphaFoldDB" id="A0AAQ3MJX5"/>
<evidence type="ECO:0000256" key="3">
    <source>
        <dbReference type="ARBA" id="ARBA00023315"/>
    </source>
</evidence>
<dbReference type="Proteomes" id="UP001374535">
    <property type="component" value="Chromosome 11"/>
</dbReference>
<name>A0AAQ3MJX5_VIGMU</name>
<reference evidence="4 5" key="1">
    <citation type="journal article" date="2023" name="Life. Sci Alliance">
        <title>Evolutionary insights into 3D genome organization and epigenetic landscape of Vigna mungo.</title>
        <authorList>
            <person name="Junaid A."/>
            <person name="Singh B."/>
            <person name="Bhatia S."/>
        </authorList>
    </citation>
    <scope>NUCLEOTIDE SEQUENCE [LARGE SCALE GENOMIC DNA]</scope>
    <source>
        <strain evidence="4">Urdbean</strain>
    </source>
</reference>
<evidence type="ECO:0000256" key="1">
    <source>
        <dbReference type="ARBA" id="ARBA00009861"/>
    </source>
</evidence>
<dbReference type="PANTHER" id="PTHR31623">
    <property type="entry name" value="F21J9.9"/>
    <property type="match status" value="1"/>
</dbReference>
<dbReference type="EMBL" id="CP144690">
    <property type="protein sequence ID" value="WVY91739.1"/>
    <property type="molecule type" value="Genomic_DNA"/>
</dbReference>
<keyword evidence="5" id="KW-1185">Reference proteome</keyword>
<dbReference type="GO" id="GO:0016746">
    <property type="term" value="F:acyltransferase activity"/>
    <property type="evidence" value="ECO:0007669"/>
    <property type="project" value="UniProtKB-KW"/>
</dbReference>
<dbReference type="Pfam" id="PF02458">
    <property type="entry name" value="Transferase"/>
    <property type="match status" value="1"/>
</dbReference>
<proteinExistence type="inferred from homology"/>
<organism evidence="4 5">
    <name type="scientific">Vigna mungo</name>
    <name type="common">Black gram</name>
    <name type="synonym">Phaseolus mungo</name>
    <dbReference type="NCBI Taxonomy" id="3915"/>
    <lineage>
        <taxon>Eukaryota</taxon>
        <taxon>Viridiplantae</taxon>
        <taxon>Streptophyta</taxon>
        <taxon>Embryophyta</taxon>
        <taxon>Tracheophyta</taxon>
        <taxon>Spermatophyta</taxon>
        <taxon>Magnoliopsida</taxon>
        <taxon>eudicotyledons</taxon>
        <taxon>Gunneridae</taxon>
        <taxon>Pentapetalae</taxon>
        <taxon>rosids</taxon>
        <taxon>fabids</taxon>
        <taxon>Fabales</taxon>
        <taxon>Fabaceae</taxon>
        <taxon>Papilionoideae</taxon>
        <taxon>50 kb inversion clade</taxon>
        <taxon>NPAAA clade</taxon>
        <taxon>indigoferoid/millettioid clade</taxon>
        <taxon>Phaseoleae</taxon>
        <taxon>Vigna</taxon>
    </lineage>
</organism>
<dbReference type="InterPro" id="IPR023213">
    <property type="entry name" value="CAT-like_dom_sf"/>
</dbReference>
<comment type="similarity">
    <text evidence="1">Belongs to the plant acyltransferase family.</text>
</comment>
<keyword evidence="3" id="KW-0012">Acyltransferase</keyword>
<dbReference type="PANTHER" id="PTHR31623:SF24">
    <property type="entry name" value="HXXXD-TYPE ACYL-TRANSFERASE FAMILY PROTEIN"/>
    <property type="match status" value="1"/>
</dbReference>
<sequence length="158" mass="17585">MGEPFSKGVIGNLLWPALVILEGVNKNTEIIDLVEILKEGLGKLTKGLFLKLQNDPCFQWSDECAKLILEGIAENKPISLVFTGWGNMGFNEVDFGCGKPFWLAQRGGTKESTPNTVILMETREGIEAWITMPEKHISILKHDVDFLQFALLNPTIVI</sequence>
<evidence type="ECO:0000256" key="2">
    <source>
        <dbReference type="ARBA" id="ARBA00022679"/>
    </source>
</evidence>
<accession>A0AAQ3MJX5</accession>
<gene>
    <name evidence="4" type="ORF">V8G54_037253</name>
</gene>
<evidence type="ECO:0000313" key="4">
    <source>
        <dbReference type="EMBL" id="WVY91739.1"/>
    </source>
</evidence>
<protein>
    <submittedName>
        <fullName evidence="4">Uncharacterized protein</fullName>
    </submittedName>
</protein>
<keyword evidence="2" id="KW-0808">Transferase</keyword>
<evidence type="ECO:0000313" key="5">
    <source>
        <dbReference type="Proteomes" id="UP001374535"/>
    </source>
</evidence>